<gene>
    <name evidence="2" type="ORF">GRI94_04975</name>
    <name evidence="3" type="ORF">GRI94_19065</name>
</gene>
<dbReference type="InterPro" id="IPR013785">
    <property type="entry name" value="Aldolase_TIM"/>
</dbReference>
<accession>A0A845ARP2</accession>
<evidence type="ECO:0000259" key="1">
    <source>
        <dbReference type="Pfam" id="PF02581"/>
    </source>
</evidence>
<keyword evidence="4" id="KW-1185">Reference proteome</keyword>
<dbReference type="CDD" id="cd00564">
    <property type="entry name" value="TMP_TenI"/>
    <property type="match status" value="1"/>
</dbReference>
<dbReference type="EMBL" id="WTYE01000001">
    <property type="protein sequence ID" value="MXP33936.1"/>
    <property type="molecule type" value="Genomic_DNA"/>
</dbReference>
<dbReference type="Pfam" id="PF02581">
    <property type="entry name" value="TMP-TENI"/>
    <property type="match status" value="1"/>
</dbReference>
<dbReference type="OrthoDB" id="8446047at2"/>
<dbReference type="SUPFAM" id="SSF51391">
    <property type="entry name" value="Thiamin phosphate synthase"/>
    <property type="match status" value="1"/>
</dbReference>
<evidence type="ECO:0000313" key="3">
    <source>
        <dbReference type="EMBL" id="MXP33936.1"/>
    </source>
</evidence>
<dbReference type="Gene3D" id="3.20.20.70">
    <property type="entry name" value="Aldolase class I"/>
    <property type="match status" value="1"/>
</dbReference>
<evidence type="ECO:0000313" key="2">
    <source>
        <dbReference type="EMBL" id="MXP31176.1"/>
    </source>
</evidence>
<comment type="caution">
    <text evidence="2">The sequence shown here is derived from an EMBL/GenBank/DDBJ whole genome shotgun (WGS) entry which is preliminary data.</text>
</comment>
<dbReference type="EMBL" id="WTYE01000001">
    <property type="protein sequence ID" value="MXP31176.1"/>
    <property type="molecule type" value="Genomic_DNA"/>
</dbReference>
<reference evidence="2 4" key="1">
    <citation type="submission" date="2019-12" db="EMBL/GenBank/DDBJ databases">
        <title>Genomic-based taxomic classification of the family Erythrobacteraceae.</title>
        <authorList>
            <person name="Xu L."/>
        </authorList>
    </citation>
    <scope>NUCLEOTIDE SEQUENCE [LARGE SCALE GENOMIC DNA]</scope>
    <source>
        <strain evidence="2 4">JCM 16677</strain>
    </source>
</reference>
<name>A0A845ARP2_9SPHN</name>
<feature type="domain" description="Thiamine phosphate synthase/TenI" evidence="1">
    <location>
        <begin position="36"/>
        <end position="174"/>
    </location>
</feature>
<dbReference type="GO" id="GO:0009228">
    <property type="term" value="P:thiamine biosynthetic process"/>
    <property type="evidence" value="ECO:0007669"/>
    <property type="project" value="UniProtKB-KW"/>
</dbReference>
<protein>
    <submittedName>
        <fullName evidence="2">Thiamine phosphate synthase</fullName>
    </submittedName>
</protein>
<dbReference type="Proteomes" id="UP000446786">
    <property type="component" value="Unassembled WGS sequence"/>
</dbReference>
<dbReference type="InterPro" id="IPR022998">
    <property type="entry name" value="ThiamineP_synth_TenI"/>
</dbReference>
<evidence type="ECO:0000313" key="4">
    <source>
        <dbReference type="Proteomes" id="UP000446786"/>
    </source>
</evidence>
<dbReference type="InterPro" id="IPR036206">
    <property type="entry name" value="ThiamineP_synth_sf"/>
</dbReference>
<sequence>MEARYSGLVEHFQTLPELWLLSDERNDHALEDALVRLPRGSALVYRHYHLPPAERFARFMALKRLCERRDHVMILADSAQTAREWGGDGIYGAPRSLYPTRGDLLTIATVHNPREMALANRFRADAVMLSPAFPTRSHPGAGHLGRSRFRALAALSSAPVIALGGMTHARARSLHWARWAAIDGLS</sequence>
<organism evidence="2 4">
    <name type="scientific">Parerythrobacter jejuensis</name>
    <dbReference type="NCBI Taxonomy" id="795812"/>
    <lineage>
        <taxon>Bacteria</taxon>
        <taxon>Pseudomonadati</taxon>
        <taxon>Pseudomonadota</taxon>
        <taxon>Alphaproteobacteria</taxon>
        <taxon>Sphingomonadales</taxon>
        <taxon>Erythrobacteraceae</taxon>
        <taxon>Parerythrobacter</taxon>
    </lineage>
</organism>
<dbReference type="AlphaFoldDB" id="A0A845ARP2"/>
<proteinExistence type="predicted"/>